<dbReference type="Pfam" id="PF04131">
    <property type="entry name" value="NanE"/>
    <property type="match status" value="1"/>
</dbReference>
<evidence type="ECO:0000256" key="4">
    <source>
        <dbReference type="ARBA" id="ARBA00006479"/>
    </source>
</evidence>
<dbReference type="GO" id="GO:0047465">
    <property type="term" value="F:N-acylglucosamine-6-phosphate 2-epimerase activity"/>
    <property type="evidence" value="ECO:0007669"/>
    <property type="project" value="UniProtKB-EC"/>
</dbReference>
<keyword evidence="8" id="KW-0119">Carbohydrate metabolism</keyword>
<evidence type="ECO:0000256" key="1">
    <source>
        <dbReference type="ARBA" id="ARBA00000056"/>
    </source>
</evidence>
<comment type="function">
    <text evidence="2">Converts N-acetylmannosamine-6-phosphate (ManNAc-6-P) to N-acetylglucosamine-6-phosphate (GlcNAc-6-P).</text>
</comment>
<evidence type="ECO:0000313" key="10">
    <source>
        <dbReference type="Proteomes" id="UP000727962"/>
    </source>
</evidence>
<comment type="pathway">
    <text evidence="3">Amino-sugar metabolism; N-acetylneuraminate degradation; D-fructose 6-phosphate from N-acetylneuraminate: step 3/5.</text>
</comment>
<name>A0A931LQP8_FIMGI</name>
<dbReference type="InterPro" id="IPR000600">
    <property type="entry name" value="ROK"/>
</dbReference>
<dbReference type="InterPro" id="IPR013785">
    <property type="entry name" value="Aldolase_TIM"/>
</dbReference>
<evidence type="ECO:0000256" key="5">
    <source>
        <dbReference type="ARBA" id="ARBA00007439"/>
    </source>
</evidence>
<comment type="caution">
    <text evidence="9">The sequence shown here is derived from an EMBL/GenBank/DDBJ whole genome shotgun (WGS) entry which is preliminary data.</text>
</comment>
<comment type="catalytic activity">
    <reaction evidence="1">
        <text>an N-acyl-D-glucosamine 6-phosphate = an N-acyl-D-mannosamine 6-phosphate</text>
        <dbReference type="Rhea" id="RHEA:23932"/>
        <dbReference type="ChEBI" id="CHEBI:57599"/>
        <dbReference type="ChEBI" id="CHEBI:57666"/>
        <dbReference type="EC" id="5.1.3.9"/>
    </reaction>
</comment>
<evidence type="ECO:0000256" key="8">
    <source>
        <dbReference type="ARBA" id="ARBA00023277"/>
    </source>
</evidence>
<dbReference type="Proteomes" id="UP000727962">
    <property type="component" value="Unassembled WGS sequence"/>
</dbReference>
<dbReference type="Pfam" id="PF00480">
    <property type="entry name" value="ROK"/>
    <property type="match status" value="1"/>
</dbReference>
<dbReference type="AlphaFoldDB" id="A0A931LQP8"/>
<accession>A0A931LQP8</accession>
<dbReference type="GO" id="GO:0019262">
    <property type="term" value="P:N-acetylneuraminate catabolic process"/>
    <property type="evidence" value="ECO:0007669"/>
    <property type="project" value="TreeGrafter"/>
</dbReference>
<gene>
    <name evidence="9" type="ORF">HYR64_00490</name>
</gene>
<dbReference type="EC" id="5.1.3.9" evidence="6"/>
<dbReference type="PANTHER" id="PTHR36204:SF1">
    <property type="entry name" value="N-ACETYLMANNOSAMINE-6-PHOSPHATE 2-EPIMERASE-RELATED"/>
    <property type="match status" value="1"/>
</dbReference>
<dbReference type="GO" id="GO:0005829">
    <property type="term" value="C:cytosol"/>
    <property type="evidence" value="ECO:0007669"/>
    <property type="project" value="TreeGrafter"/>
</dbReference>
<dbReference type="GO" id="GO:0006053">
    <property type="term" value="P:N-acetylmannosamine catabolic process"/>
    <property type="evidence" value="ECO:0007669"/>
    <property type="project" value="TreeGrafter"/>
</dbReference>
<keyword evidence="7 9" id="KW-0413">Isomerase</keyword>
<dbReference type="Gene3D" id="3.30.420.40">
    <property type="match status" value="2"/>
</dbReference>
<protein>
    <recommendedName>
        <fullName evidence="6">N-acylglucosamine-6-phosphate 2-epimerase</fullName>
        <ecNumber evidence="6">5.1.3.9</ecNumber>
    </recommendedName>
</protein>
<dbReference type="PANTHER" id="PTHR36204">
    <property type="entry name" value="N-ACETYLMANNOSAMINE-6-PHOSPHATE 2-EPIMERASE-RELATED"/>
    <property type="match status" value="1"/>
</dbReference>
<comment type="similarity">
    <text evidence="4">Belongs to the ROK (NagC/XylR) family.</text>
</comment>
<dbReference type="EMBL" id="JACOSL010000003">
    <property type="protein sequence ID" value="MBI1755569.1"/>
    <property type="molecule type" value="Genomic_DNA"/>
</dbReference>
<dbReference type="InterPro" id="IPR007260">
    <property type="entry name" value="NanE"/>
</dbReference>
<dbReference type="InterPro" id="IPR011060">
    <property type="entry name" value="RibuloseP-bd_barrel"/>
</dbReference>
<dbReference type="CDD" id="cd23763">
    <property type="entry name" value="ASKHA_ATPase_ROK"/>
    <property type="match status" value="1"/>
</dbReference>
<comment type="similarity">
    <text evidence="5">Belongs to the NanE family.</text>
</comment>
<reference evidence="9" key="1">
    <citation type="submission" date="2020-07" db="EMBL/GenBank/DDBJ databases">
        <title>Huge and variable diversity of episymbiotic CPR bacteria and DPANN archaea in groundwater ecosystems.</title>
        <authorList>
            <person name="He C.Y."/>
            <person name="Keren R."/>
            <person name="Whittaker M."/>
            <person name="Farag I.F."/>
            <person name="Doudna J."/>
            <person name="Cate J.H.D."/>
            <person name="Banfield J.F."/>
        </authorList>
    </citation>
    <scope>NUCLEOTIDE SEQUENCE</scope>
    <source>
        <strain evidence="9">NC_groundwater_17_Pr7_B-0.1um_64_12</strain>
    </source>
</reference>
<evidence type="ECO:0000256" key="7">
    <source>
        <dbReference type="ARBA" id="ARBA00023235"/>
    </source>
</evidence>
<organism evidence="9 10">
    <name type="scientific">Fimbriimonas ginsengisoli</name>
    <dbReference type="NCBI Taxonomy" id="1005039"/>
    <lineage>
        <taxon>Bacteria</taxon>
        <taxon>Bacillati</taxon>
        <taxon>Armatimonadota</taxon>
        <taxon>Fimbriimonadia</taxon>
        <taxon>Fimbriimonadales</taxon>
        <taxon>Fimbriimonadaceae</taxon>
        <taxon>Fimbriimonas</taxon>
    </lineage>
</organism>
<evidence type="ECO:0000256" key="2">
    <source>
        <dbReference type="ARBA" id="ARBA00002147"/>
    </source>
</evidence>
<dbReference type="NCBIfam" id="NF002231">
    <property type="entry name" value="PRK01130.1"/>
    <property type="match status" value="1"/>
</dbReference>
<evidence type="ECO:0000256" key="3">
    <source>
        <dbReference type="ARBA" id="ARBA00005081"/>
    </source>
</evidence>
<dbReference type="SUPFAM" id="SSF51366">
    <property type="entry name" value="Ribulose-phoshate binding barrel"/>
    <property type="match status" value="1"/>
</dbReference>
<evidence type="ECO:0000313" key="9">
    <source>
        <dbReference type="EMBL" id="MBI1755569.1"/>
    </source>
</evidence>
<dbReference type="SUPFAM" id="SSF53067">
    <property type="entry name" value="Actin-like ATPase domain"/>
    <property type="match status" value="1"/>
</dbReference>
<dbReference type="InterPro" id="IPR043129">
    <property type="entry name" value="ATPase_NBD"/>
</dbReference>
<proteinExistence type="inferred from homology"/>
<dbReference type="Gene3D" id="3.20.20.70">
    <property type="entry name" value="Aldolase class I"/>
    <property type="match status" value="1"/>
</dbReference>
<sequence>MTLHDLLVELRQAPLVASVQADPGTPLDHPDALVRLAQSSIAEGVRVLRLQGIENIKAIRKATGAPVVGLLKREFTPHHVYLTSTMLDVLALISAGCEGVSLDGTRRHRPEGDSLAKMIEAIHAHGRLAVADVDTLDSAHYAKECGADMLTTALAGYTDESVMTVGPDFGVLAAAATLGLPVFAEGRYSQRWHVEAAMRIGAASVVVGGALNDPLKQTRALSPTLPPKRPVGAVDLGGTWLRFALFDPSWKLLKMDRVETPATHAVRIEWVRSRAHGLGLAAVGISSGGTIDPRTGVVVESKGTIPDHAGHGFGDLGLDIPIRALNDGLATAWGHACHPAFAARRVATLALGTGVGCGFVAEQRIWMGPHGEYPRLNDLPLAGGCTVEEALGGSSADAEGALDAAREAVRVLEGLYFPERIVLAGSVGLGRLGEALARENPKVVGSPFGENAGLYGAAALALFPPPT</sequence>
<evidence type="ECO:0000256" key="6">
    <source>
        <dbReference type="ARBA" id="ARBA00013180"/>
    </source>
</evidence>